<dbReference type="PANTHER" id="PTHR42682">
    <property type="entry name" value="HYDROGENASE-4 COMPONENT F"/>
    <property type="match status" value="1"/>
</dbReference>
<feature type="transmembrane region" description="Helical" evidence="8">
    <location>
        <begin position="66"/>
        <end position="85"/>
    </location>
</feature>
<comment type="subcellular location">
    <subcellularLocation>
        <location evidence="1">Cell membrane</location>
        <topology evidence="1">Multi-pass membrane protein</topology>
    </subcellularLocation>
    <subcellularLocation>
        <location evidence="7">Membrane</location>
        <topology evidence="7">Multi-pass membrane protein</topology>
    </subcellularLocation>
</comment>
<dbReference type="Pfam" id="PF00361">
    <property type="entry name" value="Proton_antipo_M"/>
    <property type="match status" value="1"/>
</dbReference>
<feature type="transmembrane region" description="Helical" evidence="8">
    <location>
        <begin position="222"/>
        <end position="247"/>
    </location>
</feature>
<comment type="caution">
    <text evidence="10">The sequence shown here is derived from an EMBL/GenBank/DDBJ whole genome shotgun (WGS) entry which is preliminary data.</text>
</comment>
<evidence type="ECO:0000259" key="9">
    <source>
        <dbReference type="Pfam" id="PF00361"/>
    </source>
</evidence>
<feature type="transmembrane region" description="Helical" evidence="8">
    <location>
        <begin position="317"/>
        <end position="334"/>
    </location>
</feature>
<feature type="transmembrane region" description="Helical" evidence="8">
    <location>
        <begin position="385"/>
        <end position="406"/>
    </location>
</feature>
<dbReference type="Proteomes" id="UP000050509">
    <property type="component" value="Unassembled WGS sequence"/>
</dbReference>
<feature type="transmembrane region" description="Helical" evidence="8">
    <location>
        <begin position="286"/>
        <end position="305"/>
    </location>
</feature>
<feature type="transmembrane region" description="Helical" evidence="8">
    <location>
        <begin position="91"/>
        <end position="109"/>
    </location>
</feature>
<dbReference type="PANTHER" id="PTHR42682:SF3">
    <property type="entry name" value="FORMATE HYDROGENLYASE SUBUNIT 3-RELATED"/>
    <property type="match status" value="1"/>
</dbReference>
<dbReference type="GO" id="GO:0005886">
    <property type="term" value="C:plasma membrane"/>
    <property type="evidence" value="ECO:0007669"/>
    <property type="project" value="UniProtKB-SubCell"/>
</dbReference>
<feature type="transmembrane region" description="Helical" evidence="8">
    <location>
        <begin position="354"/>
        <end position="373"/>
    </location>
</feature>
<keyword evidence="2" id="KW-1003">Cell membrane</keyword>
<feature type="transmembrane region" description="Helical" evidence="8">
    <location>
        <begin position="116"/>
        <end position="133"/>
    </location>
</feature>
<name>A0A0P9HAH0_9CHLR</name>
<proteinExistence type="predicted"/>
<evidence type="ECO:0000256" key="3">
    <source>
        <dbReference type="ARBA" id="ARBA00022692"/>
    </source>
</evidence>
<keyword evidence="11" id="KW-1185">Reference proteome</keyword>
<evidence type="ECO:0000256" key="5">
    <source>
        <dbReference type="ARBA" id="ARBA00023002"/>
    </source>
</evidence>
<evidence type="ECO:0000313" key="10">
    <source>
        <dbReference type="EMBL" id="KPV51359.1"/>
    </source>
</evidence>
<evidence type="ECO:0000256" key="6">
    <source>
        <dbReference type="ARBA" id="ARBA00023136"/>
    </source>
</evidence>
<evidence type="ECO:0000256" key="1">
    <source>
        <dbReference type="ARBA" id="ARBA00004651"/>
    </source>
</evidence>
<evidence type="ECO:0000256" key="7">
    <source>
        <dbReference type="RuleBase" id="RU000320"/>
    </source>
</evidence>
<feature type="transmembrane region" description="Helical" evidence="8">
    <location>
        <begin position="185"/>
        <end position="202"/>
    </location>
</feature>
<dbReference type="EMBL" id="LJCR01000948">
    <property type="protein sequence ID" value="KPV51359.1"/>
    <property type="molecule type" value="Genomic_DNA"/>
</dbReference>
<evidence type="ECO:0000256" key="4">
    <source>
        <dbReference type="ARBA" id="ARBA00022989"/>
    </source>
</evidence>
<keyword evidence="6 8" id="KW-0472">Membrane</keyword>
<dbReference type="AlphaFoldDB" id="A0A0P9HAH0"/>
<dbReference type="GO" id="GO:0016491">
    <property type="term" value="F:oxidoreductase activity"/>
    <property type="evidence" value="ECO:0007669"/>
    <property type="project" value="UniProtKB-KW"/>
</dbReference>
<feature type="domain" description="NADH:quinone oxidoreductase/Mrp antiporter transmembrane" evidence="9">
    <location>
        <begin position="146"/>
        <end position="398"/>
    </location>
</feature>
<reference evidence="10 11" key="1">
    <citation type="submission" date="2015-09" db="EMBL/GenBank/DDBJ databases">
        <title>Draft genome sequence of Kouleothrix aurantiaca JCM 19913.</title>
        <authorList>
            <person name="Hemp J."/>
        </authorList>
    </citation>
    <scope>NUCLEOTIDE SEQUENCE [LARGE SCALE GENOMIC DNA]</scope>
    <source>
        <strain evidence="10 11">COM-B</strain>
    </source>
</reference>
<evidence type="ECO:0000313" key="11">
    <source>
        <dbReference type="Proteomes" id="UP000050509"/>
    </source>
</evidence>
<dbReference type="InterPro" id="IPR052175">
    <property type="entry name" value="ComplexI-like_HydComp"/>
</dbReference>
<feature type="transmembrane region" description="Helical" evidence="8">
    <location>
        <begin position="259"/>
        <end position="280"/>
    </location>
</feature>
<keyword evidence="5" id="KW-0560">Oxidoreductase</keyword>
<keyword evidence="10" id="KW-0830">Ubiquinone</keyword>
<accession>A0A0P9HAH0</accession>
<dbReference type="InterPro" id="IPR001750">
    <property type="entry name" value="ND/Mrp_TM"/>
</dbReference>
<feature type="transmembrane region" description="Helical" evidence="8">
    <location>
        <begin position="27"/>
        <end position="45"/>
    </location>
</feature>
<organism evidence="10 11">
    <name type="scientific">Kouleothrix aurantiaca</name>
    <dbReference type="NCBI Taxonomy" id="186479"/>
    <lineage>
        <taxon>Bacteria</taxon>
        <taxon>Bacillati</taxon>
        <taxon>Chloroflexota</taxon>
        <taxon>Chloroflexia</taxon>
        <taxon>Chloroflexales</taxon>
        <taxon>Roseiflexineae</taxon>
        <taxon>Roseiflexaceae</taxon>
        <taxon>Kouleothrix</taxon>
    </lineage>
</organism>
<keyword evidence="4 8" id="KW-1133">Transmembrane helix</keyword>
<protein>
    <submittedName>
        <fullName evidence="10">NADH-ubiquinone oxidoreductase</fullName>
    </submittedName>
</protein>
<evidence type="ECO:0000256" key="8">
    <source>
        <dbReference type="SAM" id="Phobius"/>
    </source>
</evidence>
<feature type="non-terminal residue" evidence="10">
    <location>
        <position position="407"/>
    </location>
</feature>
<gene>
    <name evidence="10" type="ORF">SE17_21645</name>
</gene>
<feature type="transmembrane region" description="Helical" evidence="8">
    <location>
        <begin position="153"/>
        <end position="173"/>
    </location>
</feature>
<keyword evidence="3 7" id="KW-0812">Transmembrane</keyword>
<evidence type="ECO:0000256" key="2">
    <source>
        <dbReference type="ARBA" id="ARBA00022475"/>
    </source>
</evidence>
<sequence>MIYLLLIFFPIAMGASCFVLRKQTELVIVGAVGTLLMQIALVLRLPLDQPARLLGLTLTLDPLGRLFLLTFLAIGVLALLASWSIPHGENFVPIALFILGMISSTLLLLQEPFVASLLLISTGLLAVLAIVDLPTGSSALVGRATLATALKYLVMMLIAGVMMYMGFVLVSIAQPAMVNTAISPTHLVLALIVVGFGLRLAIAPFHSWLPDLAEDAAPMVSVLVVAVINVTCLLFLIMAFQFVFFPFEIVGGPGNERNMWLLMVLGVATALLGALLALAQTSMRRMVGYLVVYNAGMVLFGLATLDKVGVTGALFEAWNQTIVVLLLFVSIGLLERPDGRPANVVRRDLLWRWPVAGAGLLGGGMALLGLPPFNGFASKLLLYEAAARQGGIYLVLLLAYTALALLA</sequence>